<dbReference type="OrthoDB" id="6126033at2759"/>
<name>A0A8B6G5J0_MYTGA</name>
<dbReference type="Pfam" id="PF25273">
    <property type="entry name" value="DUF7869"/>
    <property type="match status" value="1"/>
</dbReference>
<feature type="non-terminal residue" evidence="3">
    <location>
        <position position="546"/>
    </location>
</feature>
<gene>
    <name evidence="3" type="ORF">MGAL_10B037778</name>
</gene>
<dbReference type="Proteomes" id="UP000596742">
    <property type="component" value="Unassembled WGS sequence"/>
</dbReference>
<dbReference type="AlphaFoldDB" id="A0A8B6G5J0"/>
<reference evidence="3" key="1">
    <citation type="submission" date="2018-11" db="EMBL/GenBank/DDBJ databases">
        <authorList>
            <person name="Alioto T."/>
            <person name="Alioto T."/>
        </authorList>
    </citation>
    <scope>NUCLEOTIDE SEQUENCE</scope>
</reference>
<dbReference type="EMBL" id="UYJE01007897">
    <property type="protein sequence ID" value="VDI58955.1"/>
    <property type="molecule type" value="Genomic_DNA"/>
</dbReference>
<dbReference type="PANTHER" id="PTHR33153:SF3">
    <property type="entry name" value="TRAFFICKING PROTEIN PARTICLE COMPLEX SUBUNIT 11 DOMAIN-CONTAINING PROTEIN"/>
    <property type="match status" value="1"/>
</dbReference>
<organism evidence="3 4">
    <name type="scientific">Mytilus galloprovincialis</name>
    <name type="common">Mediterranean mussel</name>
    <dbReference type="NCBI Taxonomy" id="29158"/>
    <lineage>
        <taxon>Eukaryota</taxon>
        <taxon>Metazoa</taxon>
        <taxon>Spiralia</taxon>
        <taxon>Lophotrochozoa</taxon>
        <taxon>Mollusca</taxon>
        <taxon>Bivalvia</taxon>
        <taxon>Autobranchia</taxon>
        <taxon>Pteriomorphia</taxon>
        <taxon>Mytilida</taxon>
        <taxon>Mytiloidea</taxon>
        <taxon>Mytilidae</taxon>
        <taxon>Mytilinae</taxon>
        <taxon>Mytilus</taxon>
    </lineage>
</organism>
<accession>A0A8B6G5J0</accession>
<dbReference type="PANTHER" id="PTHR33153">
    <property type="entry name" value="MYND-TYPE DOMAIN-CONTAINING PROTEIN"/>
    <property type="match status" value="1"/>
</dbReference>
<sequence length="546" mass="63189">MGQRDMLYSAASVLFVVTQEAIPKPHRDAHKETIQRPTFILHGSTICDSAWRLIHGVKYRRYQYIRKKLNTGVSKVSLPDGRSGMRYTTEAHIIAKQYLEQYAKHFGDDQPDVPEIHLPSCLTKKLVFKDYSLHCITNHHKAIKRTRFLQIWRMEFPNVKVRKHQKMTQCTKCAVFKEAFLKKLSQDEFKKLEVRRKAHLTLQRNAREKYYKHRTKSQENPQQYLSLIIDNMDQAKTNLPRFPFVSKADNSLTKLHHHVTGVLCHSLQKAYAFTWTDQFASNCNVTLNCLMTVLDDVAKNNGGSLPPTLYLQADNAAKDNKNNYVLMFLVMLVKAEIVKKIKLSFLMVGHTHEDVDQFFSRISVKCHQQAAVTLPDLHQLISTSVKPMPYIQHITSLWDFRKLSTSDYSLCDFKDIHHFVFRKADDKVTLKFKNWPLHSEPYRELDVTNAIPDLDVPSIVEGIQPKFTSILTNMSGDLEKWMSTGRNISIGGKTISKHSAERKERPNVPLPTNFPKFKIPKKQTPTLESNVTDLIDKHFKKCQKKS</sequence>
<evidence type="ECO:0000259" key="2">
    <source>
        <dbReference type="Pfam" id="PF25273"/>
    </source>
</evidence>
<keyword evidence="4" id="KW-1185">Reference proteome</keyword>
<evidence type="ECO:0000313" key="4">
    <source>
        <dbReference type="Proteomes" id="UP000596742"/>
    </source>
</evidence>
<protein>
    <submittedName>
        <fullName evidence="3">Exocyst complex component 1</fullName>
    </submittedName>
</protein>
<feature type="region of interest" description="Disordered" evidence="1">
    <location>
        <begin position="496"/>
        <end position="519"/>
    </location>
</feature>
<feature type="domain" description="DUF7869" evidence="2">
    <location>
        <begin position="247"/>
        <end position="436"/>
    </location>
</feature>
<evidence type="ECO:0000313" key="3">
    <source>
        <dbReference type="EMBL" id="VDI58955.1"/>
    </source>
</evidence>
<dbReference type="InterPro" id="IPR057191">
    <property type="entry name" value="DUF7869"/>
</dbReference>
<comment type="caution">
    <text evidence="3">The sequence shown here is derived from an EMBL/GenBank/DDBJ whole genome shotgun (WGS) entry which is preliminary data.</text>
</comment>
<evidence type="ECO:0000256" key="1">
    <source>
        <dbReference type="SAM" id="MobiDB-lite"/>
    </source>
</evidence>
<proteinExistence type="predicted"/>